<protein>
    <submittedName>
        <fullName evidence="1">Uncharacterized protein</fullName>
    </submittedName>
</protein>
<reference evidence="1" key="1">
    <citation type="submission" date="2014-11" db="EMBL/GenBank/DDBJ databases">
        <authorList>
            <person name="Amaro Gonzalez C."/>
        </authorList>
    </citation>
    <scope>NUCLEOTIDE SEQUENCE</scope>
</reference>
<reference evidence="1" key="2">
    <citation type="journal article" date="2015" name="Fish Shellfish Immunol.">
        <title>Early steps in the European eel (Anguilla anguilla)-Vibrio vulnificus interaction in the gills: Role of the RtxA13 toxin.</title>
        <authorList>
            <person name="Callol A."/>
            <person name="Pajuelo D."/>
            <person name="Ebbesson L."/>
            <person name="Teles M."/>
            <person name="MacKenzie S."/>
            <person name="Amaro C."/>
        </authorList>
    </citation>
    <scope>NUCLEOTIDE SEQUENCE</scope>
</reference>
<dbReference type="EMBL" id="GBXM01097121">
    <property type="protein sequence ID" value="JAH11456.1"/>
    <property type="molecule type" value="Transcribed_RNA"/>
</dbReference>
<sequence>MNQVKNECPEPPSPFPFLLADGGFESDSAMLLDSVQGSPIRTLSEGQRRVYKERDFPRFCPKSPVRNSCPRFSRS</sequence>
<organism evidence="1">
    <name type="scientific">Anguilla anguilla</name>
    <name type="common">European freshwater eel</name>
    <name type="synonym">Muraena anguilla</name>
    <dbReference type="NCBI Taxonomy" id="7936"/>
    <lineage>
        <taxon>Eukaryota</taxon>
        <taxon>Metazoa</taxon>
        <taxon>Chordata</taxon>
        <taxon>Craniata</taxon>
        <taxon>Vertebrata</taxon>
        <taxon>Euteleostomi</taxon>
        <taxon>Actinopterygii</taxon>
        <taxon>Neopterygii</taxon>
        <taxon>Teleostei</taxon>
        <taxon>Anguilliformes</taxon>
        <taxon>Anguillidae</taxon>
        <taxon>Anguilla</taxon>
    </lineage>
</organism>
<name>A0A0E9Q3J6_ANGAN</name>
<evidence type="ECO:0000313" key="1">
    <source>
        <dbReference type="EMBL" id="JAH11456.1"/>
    </source>
</evidence>
<accession>A0A0E9Q3J6</accession>
<dbReference type="AlphaFoldDB" id="A0A0E9Q3J6"/>
<proteinExistence type="predicted"/>